<dbReference type="Pfam" id="PF02426">
    <property type="entry name" value="MIase"/>
    <property type="match status" value="1"/>
</dbReference>
<evidence type="ECO:0000313" key="3">
    <source>
        <dbReference type="Proteomes" id="UP000199513"/>
    </source>
</evidence>
<evidence type="ECO:0000313" key="2">
    <source>
        <dbReference type="EMBL" id="SFE80392.1"/>
    </source>
</evidence>
<protein>
    <submittedName>
        <fullName evidence="2">Muconolactone delta-isomerase</fullName>
    </submittedName>
</protein>
<gene>
    <name evidence="2" type="ORF">SAMN04488541_100736</name>
</gene>
<evidence type="ECO:0000259" key="1">
    <source>
        <dbReference type="Pfam" id="PF02426"/>
    </source>
</evidence>
<dbReference type="InterPro" id="IPR011008">
    <property type="entry name" value="Dimeric_a/b-barrel"/>
</dbReference>
<name>A0A1I2DIB8_9BACT</name>
<accession>A0A1I2DIB8</accession>
<dbReference type="EMBL" id="FONY01000007">
    <property type="protein sequence ID" value="SFE80392.1"/>
    <property type="molecule type" value="Genomic_DNA"/>
</dbReference>
<dbReference type="Gene3D" id="3.30.70.1060">
    <property type="entry name" value="Dimeric alpha+beta barrel"/>
    <property type="match status" value="1"/>
</dbReference>
<keyword evidence="2" id="KW-0413">Isomerase</keyword>
<dbReference type="AlphaFoldDB" id="A0A1I2DIB8"/>
<dbReference type="STRING" id="1003.SAMN04488541_100736"/>
<feature type="domain" description="Muconolactone isomerase" evidence="1">
    <location>
        <begin position="7"/>
        <end position="86"/>
    </location>
</feature>
<dbReference type="GO" id="GO:0016853">
    <property type="term" value="F:isomerase activity"/>
    <property type="evidence" value="ECO:0007669"/>
    <property type="project" value="UniProtKB-KW"/>
</dbReference>
<proteinExistence type="predicted"/>
<dbReference type="SUPFAM" id="SSF54909">
    <property type="entry name" value="Dimeric alpha+beta barrel"/>
    <property type="match status" value="1"/>
</dbReference>
<keyword evidence="3" id="KW-1185">Reference proteome</keyword>
<organism evidence="2 3">
    <name type="scientific">Thermoflexibacter ruber</name>
    <dbReference type="NCBI Taxonomy" id="1003"/>
    <lineage>
        <taxon>Bacteria</taxon>
        <taxon>Pseudomonadati</taxon>
        <taxon>Bacteroidota</taxon>
        <taxon>Cytophagia</taxon>
        <taxon>Cytophagales</taxon>
        <taxon>Thermoflexibacteraceae</taxon>
        <taxon>Thermoflexibacter</taxon>
    </lineage>
</organism>
<sequence>MSQFMVDINLPEYPTEEFFALIPEQRAKINKLMSEGIITSYTLSEDRLKLWVMVNANTETEVMDVLASFPMLKFMRFQIHSLMFHQAIAFRFPAISLN</sequence>
<reference evidence="2 3" key="1">
    <citation type="submission" date="2016-10" db="EMBL/GenBank/DDBJ databases">
        <authorList>
            <person name="de Groot N.N."/>
        </authorList>
    </citation>
    <scope>NUCLEOTIDE SEQUENCE [LARGE SCALE GENOMIC DNA]</scope>
    <source>
        <strain>GEY</strain>
        <strain evidence="3">DSM 9560</strain>
    </source>
</reference>
<dbReference type="InterPro" id="IPR026029">
    <property type="entry name" value="MLI_dom"/>
</dbReference>
<dbReference type="Proteomes" id="UP000199513">
    <property type="component" value="Unassembled WGS sequence"/>
</dbReference>